<dbReference type="OrthoDB" id="1867259at2759"/>
<keyword evidence="3" id="KW-0533">Nickel</keyword>
<sequence>FGLGFLHFIIELGVLSWRSDADNYEIDPELKKIREARGYSYMDFGEVCPEKLPNYEEKIKNFFEEHLHTDAEIGIVLQGV</sequence>
<keyword evidence="11" id="KW-0732">Signal</keyword>
<dbReference type="EC" id="1.13.11.54" evidence="10"/>
<dbReference type="Proteomes" id="UP001153555">
    <property type="component" value="Unassembled WGS sequence"/>
</dbReference>
<dbReference type="GO" id="GO:0009086">
    <property type="term" value="P:methionine biosynthetic process"/>
    <property type="evidence" value="ECO:0007669"/>
    <property type="project" value="UniProtKB-KW"/>
</dbReference>
<dbReference type="InterPro" id="IPR014710">
    <property type="entry name" value="RmlC-like_jellyroll"/>
</dbReference>
<evidence type="ECO:0000256" key="7">
    <source>
        <dbReference type="ARBA" id="ARBA00023002"/>
    </source>
</evidence>
<evidence type="ECO:0000256" key="1">
    <source>
        <dbReference type="ARBA" id="ARBA00000428"/>
    </source>
</evidence>
<feature type="chain" id="PRO_5040329246" description="acireductone dioxygenase (Fe(2+)-requiring)" evidence="11">
    <location>
        <begin position="22"/>
        <end position="80"/>
    </location>
</feature>
<gene>
    <name evidence="12" type="ORF">SHERM_05916</name>
</gene>
<evidence type="ECO:0000256" key="10">
    <source>
        <dbReference type="ARBA" id="ARBA00039005"/>
    </source>
</evidence>
<evidence type="ECO:0000256" key="9">
    <source>
        <dbReference type="ARBA" id="ARBA00023167"/>
    </source>
</evidence>
<keyword evidence="5" id="KW-0479">Metal-binding</keyword>
<keyword evidence="7" id="KW-0560">Oxidoreductase</keyword>
<keyword evidence="6 12" id="KW-0223">Dioxygenase</keyword>
<feature type="signal peptide" evidence="11">
    <location>
        <begin position="1"/>
        <end position="21"/>
    </location>
</feature>
<dbReference type="Gene3D" id="2.60.120.10">
    <property type="entry name" value="Jelly Rolls"/>
    <property type="match status" value="1"/>
</dbReference>
<evidence type="ECO:0000313" key="12">
    <source>
        <dbReference type="EMBL" id="CAA0839347.1"/>
    </source>
</evidence>
<comment type="cofactor">
    <cofactor evidence="2">
        <name>Fe(2+)</name>
        <dbReference type="ChEBI" id="CHEBI:29033"/>
    </cofactor>
</comment>
<comment type="caution">
    <text evidence="12">The sequence shown here is derived from an EMBL/GenBank/DDBJ whole genome shotgun (WGS) entry which is preliminary data.</text>
</comment>
<evidence type="ECO:0000256" key="8">
    <source>
        <dbReference type="ARBA" id="ARBA00023004"/>
    </source>
</evidence>
<dbReference type="PANTHER" id="PTHR23418:SF0">
    <property type="entry name" value="ACIREDUCTONE DIOXYGENASE"/>
    <property type="match status" value="1"/>
</dbReference>
<evidence type="ECO:0000256" key="4">
    <source>
        <dbReference type="ARBA" id="ARBA00022605"/>
    </source>
</evidence>
<comment type="catalytic activity">
    <reaction evidence="1">
        <text>1,2-dihydroxy-5-(methylsulfanyl)pent-1-en-3-one + O2 = 4-methylsulfanyl-2-oxobutanoate + formate + 2 H(+)</text>
        <dbReference type="Rhea" id="RHEA:24504"/>
        <dbReference type="ChEBI" id="CHEBI:15378"/>
        <dbReference type="ChEBI" id="CHEBI:15379"/>
        <dbReference type="ChEBI" id="CHEBI:15740"/>
        <dbReference type="ChEBI" id="CHEBI:16723"/>
        <dbReference type="ChEBI" id="CHEBI:49252"/>
        <dbReference type="EC" id="1.13.11.54"/>
    </reaction>
</comment>
<proteinExistence type="predicted"/>
<evidence type="ECO:0000256" key="2">
    <source>
        <dbReference type="ARBA" id="ARBA00001954"/>
    </source>
</evidence>
<dbReference type="AlphaFoldDB" id="A0A9N7NNJ0"/>
<feature type="non-terminal residue" evidence="12">
    <location>
        <position position="80"/>
    </location>
</feature>
<evidence type="ECO:0000313" key="13">
    <source>
        <dbReference type="Proteomes" id="UP001153555"/>
    </source>
</evidence>
<evidence type="ECO:0000256" key="5">
    <source>
        <dbReference type="ARBA" id="ARBA00022723"/>
    </source>
</evidence>
<dbReference type="InterPro" id="IPR004313">
    <property type="entry name" value="ARD"/>
</dbReference>
<dbReference type="EMBL" id="CACSLK010031421">
    <property type="protein sequence ID" value="CAA0839347.1"/>
    <property type="molecule type" value="Genomic_DNA"/>
</dbReference>
<keyword evidence="8" id="KW-0408">Iron</keyword>
<name>A0A9N7NNJ0_STRHE</name>
<protein>
    <recommendedName>
        <fullName evidence="10">acireductone dioxygenase (Fe(2+)-requiring)</fullName>
        <ecNumber evidence="10">1.13.11.54</ecNumber>
    </recommendedName>
</protein>
<organism evidence="12 13">
    <name type="scientific">Striga hermonthica</name>
    <name type="common">Purple witchweed</name>
    <name type="synonym">Buchnera hermonthica</name>
    <dbReference type="NCBI Taxonomy" id="68872"/>
    <lineage>
        <taxon>Eukaryota</taxon>
        <taxon>Viridiplantae</taxon>
        <taxon>Streptophyta</taxon>
        <taxon>Embryophyta</taxon>
        <taxon>Tracheophyta</taxon>
        <taxon>Spermatophyta</taxon>
        <taxon>Magnoliopsida</taxon>
        <taxon>eudicotyledons</taxon>
        <taxon>Gunneridae</taxon>
        <taxon>Pentapetalae</taxon>
        <taxon>asterids</taxon>
        <taxon>lamiids</taxon>
        <taxon>Lamiales</taxon>
        <taxon>Orobanchaceae</taxon>
        <taxon>Buchnereae</taxon>
        <taxon>Striga</taxon>
    </lineage>
</organism>
<keyword evidence="13" id="KW-1185">Reference proteome</keyword>
<dbReference type="GO" id="GO:0046872">
    <property type="term" value="F:metal ion binding"/>
    <property type="evidence" value="ECO:0007669"/>
    <property type="project" value="UniProtKB-KW"/>
</dbReference>
<reference evidence="12" key="1">
    <citation type="submission" date="2019-12" db="EMBL/GenBank/DDBJ databases">
        <authorList>
            <person name="Scholes J."/>
        </authorList>
    </citation>
    <scope>NUCLEOTIDE SEQUENCE</scope>
</reference>
<keyword evidence="9" id="KW-0486">Methionine biosynthesis</keyword>
<keyword evidence="4" id="KW-0028">Amino-acid biosynthesis</keyword>
<dbReference type="GO" id="GO:0010309">
    <property type="term" value="F:acireductone dioxygenase [iron(II)-requiring] activity"/>
    <property type="evidence" value="ECO:0007669"/>
    <property type="project" value="UniProtKB-EC"/>
</dbReference>
<evidence type="ECO:0000256" key="11">
    <source>
        <dbReference type="SAM" id="SignalP"/>
    </source>
</evidence>
<evidence type="ECO:0000256" key="6">
    <source>
        <dbReference type="ARBA" id="ARBA00022964"/>
    </source>
</evidence>
<dbReference type="SUPFAM" id="SSF51182">
    <property type="entry name" value="RmlC-like cupins"/>
    <property type="match status" value="1"/>
</dbReference>
<dbReference type="PANTHER" id="PTHR23418">
    <property type="entry name" value="ACIREDUCTONE DIOXYGENASE"/>
    <property type="match status" value="1"/>
</dbReference>
<evidence type="ECO:0000256" key="3">
    <source>
        <dbReference type="ARBA" id="ARBA00022596"/>
    </source>
</evidence>
<dbReference type="Pfam" id="PF03079">
    <property type="entry name" value="ARD"/>
    <property type="match status" value="1"/>
</dbReference>
<feature type="non-terminal residue" evidence="12">
    <location>
        <position position="1"/>
    </location>
</feature>
<dbReference type="InterPro" id="IPR011051">
    <property type="entry name" value="RmlC_Cupin_sf"/>
</dbReference>
<accession>A0A9N7NNJ0</accession>